<dbReference type="SUPFAM" id="SSF55658">
    <property type="entry name" value="L9 N-domain-like"/>
    <property type="match status" value="1"/>
</dbReference>
<evidence type="ECO:0000256" key="1">
    <source>
        <dbReference type="ARBA" id="ARBA00010605"/>
    </source>
</evidence>
<evidence type="ECO:0000256" key="2">
    <source>
        <dbReference type="ARBA" id="ARBA00022980"/>
    </source>
</evidence>
<protein>
    <recommendedName>
        <fullName evidence="4">Ribosomal protein L9 domain-containing protein</fullName>
    </recommendedName>
</protein>
<name>A0A426ZGF4_ENSVE</name>
<dbReference type="InterPro" id="IPR009027">
    <property type="entry name" value="Ribosomal_bL9/RNase_H1_N"/>
</dbReference>
<reference evidence="5 6" key="1">
    <citation type="journal article" date="2014" name="Agronomy (Basel)">
        <title>A Draft Genome Sequence for Ensete ventricosum, the Drought-Tolerant Tree Against Hunger.</title>
        <authorList>
            <person name="Harrison J."/>
            <person name="Moore K.A."/>
            <person name="Paszkiewicz K."/>
            <person name="Jones T."/>
            <person name="Grant M."/>
            <person name="Ambacheew D."/>
            <person name="Muzemil S."/>
            <person name="Studholme D.J."/>
        </authorList>
    </citation>
    <scope>NUCLEOTIDE SEQUENCE [LARGE SCALE GENOMIC DNA]</scope>
</reference>
<dbReference type="Pfam" id="PF01281">
    <property type="entry name" value="Ribosomal_L9_N"/>
    <property type="match status" value="1"/>
</dbReference>
<dbReference type="GO" id="GO:1990904">
    <property type="term" value="C:ribonucleoprotein complex"/>
    <property type="evidence" value="ECO:0007669"/>
    <property type="project" value="UniProtKB-KW"/>
</dbReference>
<evidence type="ECO:0000313" key="6">
    <source>
        <dbReference type="Proteomes" id="UP000287651"/>
    </source>
</evidence>
<keyword evidence="3" id="KW-0687">Ribonucleoprotein</keyword>
<dbReference type="AlphaFoldDB" id="A0A426ZGF4"/>
<dbReference type="GO" id="GO:0005840">
    <property type="term" value="C:ribosome"/>
    <property type="evidence" value="ECO:0007669"/>
    <property type="project" value="UniProtKB-KW"/>
</dbReference>
<sequence>MGKKGELLDVMAGLYRNFLPPTGKAQFVTPLLLKCATRCFSSSPLSSFQSSNCNTTLSSEVEIDLICMSGNGEIQRLDTVEFVEAKMDTCKEKEVLLVKQLAACFKLFNLSRKR</sequence>
<accession>A0A426ZGF4</accession>
<dbReference type="Gene3D" id="3.40.5.10">
    <property type="entry name" value="Ribosomal protein L9, N-terminal domain"/>
    <property type="match status" value="1"/>
</dbReference>
<dbReference type="EMBL" id="AMZH03006743">
    <property type="protein sequence ID" value="RRT63048.1"/>
    <property type="molecule type" value="Genomic_DNA"/>
</dbReference>
<dbReference type="InterPro" id="IPR036935">
    <property type="entry name" value="Ribosomal_bL9_N_sf"/>
</dbReference>
<evidence type="ECO:0000259" key="4">
    <source>
        <dbReference type="Pfam" id="PF01281"/>
    </source>
</evidence>
<dbReference type="Proteomes" id="UP000287651">
    <property type="component" value="Unassembled WGS sequence"/>
</dbReference>
<gene>
    <name evidence="5" type="ORF">B296_00025777</name>
</gene>
<keyword evidence="2" id="KW-0689">Ribosomal protein</keyword>
<comment type="similarity">
    <text evidence="1">Belongs to the bacterial ribosomal protein bL9 family.</text>
</comment>
<feature type="domain" description="Ribosomal protein L9" evidence="4">
    <location>
        <begin position="2"/>
        <end position="31"/>
    </location>
</feature>
<evidence type="ECO:0000256" key="3">
    <source>
        <dbReference type="ARBA" id="ARBA00023274"/>
    </source>
</evidence>
<comment type="caution">
    <text evidence="5">The sequence shown here is derived from an EMBL/GenBank/DDBJ whole genome shotgun (WGS) entry which is preliminary data.</text>
</comment>
<feature type="non-terminal residue" evidence="5">
    <location>
        <position position="114"/>
    </location>
</feature>
<dbReference type="InterPro" id="IPR020070">
    <property type="entry name" value="Ribosomal_bL9_N"/>
</dbReference>
<organism evidence="5 6">
    <name type="scientific">Ensete ventricosum</name>
    <name type="common">Abyssinian banana</name>
    <name type="synonym">Musa ensete</name>
    <dbReference type="NCBI Taxonomy" id="4639"/>
    <lineage>
        <taxon>Eukaryota</taxon>
        <taxon>Viridiplantae</taxon>
        <taxon>Streptophyta</taxon>
        <taxon>Embryophyta</taxon>
        <taxon>Tracheophyta</taxon>
        <taxon>Spermatophyta</taxon>
        <taxon>Magnoliopsida</taxon>
        <taxon>Liliopsida</taxon>
        <taxon>Zingiberales</taxon>
        <taxon>Musaceae</taxon>
        <taxon>Ensete</taxon>
    </lineage>
</organism>
<proteinExistence type="inferred from homology"/>
<evidence type="ECO:0000313" key="5">
    <source>
        <dbReference type="EMBL" id="RRT63048.1"/>
    </source>
</evidence>